<dbReference type="RefSeq" id="WP_191636985.1">
    <property type="nucleotide sequence ID" value="NZ_CABVIC010000002.1"/>
</dbReference>
<protein>
    <recommendedName>
        <fullName evidence="1">BIG2 domain-containing protein</fullName>
    </recommendedName>
</protein>
<accession>A0A5E7K9D9</accession>
<sequence>MTSSQYLIFPPAPRSGIGVLALYPPQPLLHKLQTDQSYGINIAMIAQNINGLGFSLPAYLSQALGDRIEVFLDRPDVTTPSSVIDFALTEDDFEADGKTPKTVLFYITAETLEEKFLPFTDVRLDCWFKVTRLSGNPGESPHSQLWFKHPAPGEADIDGGKPSNQGLKLPIASESIVDQNVIDEGMEVTVKHYFNQQIGDTVVLTFGSLRLDFVVTDDSADIVFKLTPDLLGKLQQTSNLVVRWSVYDIVENSSGFSEPLILPFKPVITLLTAPIFEQSDADDVIHHDWLAGGPTNILLTGSFAINDVIALTLEGFTRNNVPVTHTYSLTVTVDSKTLNFPVENFRIQNVIGGSLRATYILTRAGQSKLSKPADVTVAGKSLPLGAPEVTPLVEGELAVDTAKAFINVASFWPLKQGAEVKLHWQTTDINGKLVRFTWGQLVTDPSKPIVFEAENEYIKPYASARLAVQATITNPGESEVFSDIAQLKIGDPKELVLTPPSLVSPFTNPLDPLAALPSMLVEYLDAKTEKVRLVCTPLPLGFDRFPLVDLDSAKQARFPFDRRLIVALHGETVRFKFNLNQDGKKIGSSPETEISFKLIADQDPRFPRPRIIGIDNAILDVKKLTSADKLAVNLWHGQRPGQSMTLVLIGIDSKDIPVRHVIMNAEASVTSAGLIRELSTPTLEVLKNLKSGSTATLIFSVRLGLRGNPVEFPHQTYQIESLVELQPVITLIKDSQNREIPHSDLTVDPNVTVEGTASVEQQVEVLVNGKSIETLTTDKDGKFSTLLKGLVVDVLTVVQIRALYGDGLLSPLRSFTLRKALQVNNSAMALSGLRVYAWRHTHSADFPNNTQIRAAVPSTGVHPITYRSSNPNVAYVDGNGKVTGIRNGNTYITVQDRFSSFSYYVSVTNVYQLAIGGYGMTHQEALNWRYSIPGAEPMSRALHAMQVVYGPDPYWPIAAGGIYRMCDESGCPGNLRAIYGHANGGIYCHSDLNARWAPWCIYPIYG</sequence>
<gene>
    <name evidence="2" type="ORF">PS847_02653</name>
</gene>
<dbReference type="Pfam" id="PF02368">
    <property type="entry name" value="Big_2"/>
    <property type="match status" value="1"/>
</dbReference>
<feature type="domain" description="BIG2" evidence="1">
    <location>
        <begin position="862"/>
        <end position="894"/>
    </location>
</feature>
<dbReference type="SUPFAM" id="SSF49373">
    <property type="entry name" value="Invasin/intimin cell-adhesion fragments"/>
    <property type="match status" value="1"/>
</dbReference>
<dbReference type="Gene3D" id="2.60.40.1080">
    <property type="match status" value="1"/>
</dbReference>
<proteinExistence type="predicted"/>
<organism evidence="2 3">
    <name type="scientific">Pseudomonas fluorescens</name>
    <dbReference type="NCBI Taxonomy" id="294"/>
    <lineage>
        <taxon>Bacteria</taxon>
        <taxon>Pseudomonadati</taxon>
        <taxon>Pseudomonadota</taxon>
        <taxon>Gammaproteobacteria</taxon>
        <taxon>Pseudomonadales</taxon>
        <taxon>Pseudomonadaceae</taxon>
        <taxon>Pseudomonas</taxon>
    </lineage>
</organism>
<dbReference type="AlphaFoldDB" id="A0A5E7K9D9"/>
<reference evidence="2 3" key="1">
    <citation type="submission" date="2019-09" db="EMBL/GenBank/DDBJ databases">
        <authorList>
            <person name="Chandra G."/>
            <person name="Truman W A."/>
        </authorList>
    </citation>
    <scope>NUCLEOTIDE SEQUENCE [LARGE SCALE GENOMIC DNA]</scope>
    <source>
        <strain evidence="2">PS847</strain>
    </source>
</reference>
<evidence type="ECO:0000313" key="2">
    <source>
        <dbReference type="EMBL" id="VVO97565.1"/>
    </source>
</evidence>
<dbReference type="Proteomes" id="UP000326067">
    <property type="component" value="Unassembled WGS sequence"/>
</dbReference>
<evidence type="ECO:0000259" key="1">
    <source>
        <dbReference type="Pfam" id="PF02368"/>
    </source>
</evidence>
<dbReference type="InterPro" id="IPR003343">
    <property type="entry name" value="Big_2"/>
</dbReference>
<evidence type="ECO:0000313" key="3">
    <source>
        <dbReference type="Proteomes" id="UP000326067"/>
    </source>
</evidence>
<name>A0A5E7K9D9_PSEFL</name>
<dbReference type="InterPro" id="IPR008964">
    <property type="entry name" value="Invasin/intimin_cell_adhesion"/>
</dbReference>
<dbReference type="EMBL" id="CABVIC010000002">
    <property type="protein sequence ID" value="VVO97565.1"/>
    <property type="molecule type" value="Genomic_DNA"/>
</dbReference>